<feature type="signal peptide" evidence="1">
    <location>
        <begin position="1"/>
        <end position="26"/>
    </location>
</feature>
<feature type="chain" id="PRO_5030558361" description="DUF4919 domain-containing protein" evidence="1">
    <location>
        <begin position="27"/>
        <end position="207"/>
    </location>
</feature>
<organism evidence="2 3">
    <name type="scientific">Novosphingobium sediminicola</name>
    <dbReference type="NCBI Taxonomy" id="563162"/>
    <lineage>
        <taxon>Bacteria</taxon>
        <taxon>Pseudomonadati</taxon>
        <taxon>Pseudomonadota</taxon>
        <taxon>Alphaproteobacteria</taxon>
        <taxon>Sphingomonadales</taxon>
        <taxon>Sphingomonadaceae</taxon>
        <taxon>Novosphingobium</taxon>
    </lineage>
</organism>
<name>A0A7W6CGJ6_9SPHN</name>
<sequence>MTIRFPVRVASAIMAAAALAATPVFAKEKFDEAGYKAAIAKAENGDADVDYGWLRKQATAASGFFGSNWETRQKAEELYQQEPDKALALAKARMAQDWTDFLPHMMAAHIHRTLEQPAEAERQNRIAMGLLRSITGGHKGTSAEDAFDAVNVPEEYRTLMTMGLIPERQALVPKDGHNFDVFTIKAREGKPAREVWFNIDAFFGKQF</sequence>
<dbReference type="EMBL" id="JACIDX010000004">
    <property type="protein sequence ID" value="MBB3954289.1"/>
    <property type="molecule type" value="Genomic_DNA"/>
</dbReference>
<evidence type="ECO:0000313" key="3">
    <source>
        <dbReference type="Proteomes" id="UP000548867"/>
    </source>
</evidence>
<evidence type="ECO:0008006" key="4">
    <source>
        <dbReference type="Google" id="ProtNLM"/>
    </source>
</evidence>
<keyword evidence="1" id="KW-0732">Signal</keyword>
<dbReference type="AlphaFoldDB" id="A0A7W6CGJ6"/>
<reference evidence="2 3" key="1">
    <citation type="submission" date="2020-08" db="EMBL/GenBank/DDBJ databases">
        <title>Genomic Encyclopedia of Type Strains, Phase IV (KMG-IV): sequencing the most valuable type-strain genomes for metagenomic binning, comparative biology and taxonomic classification.</title>
        <authorList>
            <person name="Goeker M."/>
        </authorList>
    </citation>
    <scope>NUCLEOTIDE SEQUENCE [LARGE SCALE GENOMIC DNA]</scope>
    <source>
        <strain evidence="2 3">DSM 27057</strain>
    </source>
</reference>
<proteinExistence type="predicted"/>
<evidence type="ECO:0000256" key="1">
    <source>
        <dbReference type="SAM" id="SignalP"/>
    </source>
</evidence>
<dbReference type="RefSeq" id="WP_183623687.1">
    <property type="nucleotide sequence ID" value="NZ_JACIDX010000004.1"/>
</dbReference>
<gene>
    <name evidence="2" type="ORF">GGR38_001216</name>
</gene>
<accession>A0A7W6CGJ6</accession>
<comment type="caution">
    <text evidence="2">The sequence shown here is derived from an EMBL/GenBank/DDBJ whole genome shotgun (WGS) entry which is preliminary data.</text>
</comment>
<evidence type="ECO:0000313" key="2">
    <source>
        <dbReference type="EMBL" id="MBB3954289.1"/>
    </source>
</evidence>
<protein>
    <recommendedName>
        <fullName evidence="4">DUF4919 domain-containing protein</fullName>
    </recommendedName>
</protein>
<keyword evidence="3" id="KW-1185">Reference proteome</keyword>
<dbReference type="Proteomes" id="UP000548867">
    <property type="component" value="Unassembled WGS sequence"/>
</dbReference>